<dbReference type="NCBIfam" id="TIGR00229">
    <property type="entry name" value="sensory_box"/>
    <property type="match status" value="4"/>
</dbReference>
<dbReference type="Proteomes" id="UP000219452">
    <property type="component" value="Unassembled WGS sequence"/>
</dbReference>
<dbReference type="InterPro" id="IPR001610">
    <property type="entry name" value="PAC"/>
</dbReference>
<dbReference type="InterPro" id="IPR000700">
    <property type="entry name" value="PAS-assoc_C"/>
</dbReference>
<dbReference type="InterPro" id="IPR013767">
    <property type="entry name" value="PAS_fold"/>
</dbReference>
<keyword evidence="5" id="KW-0418">Kinase</keyword>
<dbReference type="Gene3D" id="2.10.70.100">
    <property type="match status" value="1"/>
</dbReference>
<protein>
    <recommendedName>
        <fullName evidence="2">histidine kinase</fullName>
        <ecNumber evidence="2">2.7.13.3</ecNumber>
    </recommendedName>
</protein>
<evidence type="ECO:0000259" key="8">
    <source>
        <dbReference type="PROSITE" id="PS50113"/>
    </source>
</evidence>
<dbReference type="PROSITE" id="PS50113">
    <property type="entry name" value="PAC"/>
    <property type="match status" value="4"/>
</dbReference>
<dbReference type="InterPro" id="IPR052162">
    <property type="entry name" value="Sensor_kinase/Photoreceptor"/>
</dbReference>
<dbReference type="InterPro" id="IPR036097">
    <property type="entry name" value="HisK_dim/P_sf"/>
</dbReference>
<dbReference type="Pfam" id="PF08447">
    <property type="entry name" value="PAS_3"/>
    <property type="match status" value="2"/>
</dbReference>
<dbReference type="InterPro" id="IPR003661">
    <property type="entry name" value="HisK_dim/P_dom"/>
</dbReference>
<keyword evidence="3" id="KW-0597">Phosphoprotein</keyword>
<feature type="domain" description="Histidine kinase" evidence="6">
    <location>
        <begin position="697"/>
        <end position="915"/>
    </location>
</feature>
<evidence type="ECO:0000313" key="9">
    <source>
        <dbReference type="EMBL" id="SOD82819.1"/>
    </source>
</evidence>
<evidence type="ECO:0000256" key="5">
    <source>
        <dbReference type="ARBA" id="ARBA00022777"/>
    </source>
</evidence>
<dbReference type="Pfam" id="PF02518">
    <property type="entry name" value="HATPase_c"/>
    <property type="match status" value="1"/>
</dbReference>
<reference evidence="10" key="1">
    <citation type="submission" date="2017-09" db="EMBL/GenBank/DDBJ databases">
        <authorList>
            <person name="Varghese N."/>
            <person name="Submissions S."/>
        </authorList>
    </citation>
    <scope>NUCLEOTIDE SEQUENCE [LARGE SCALE GENOMIC DNA]</scope>
    <source>
        <strain evidence="10">DSM 29961</strain>
    </source>
</reference>
<evidence type="ECO:0000256" key="3">
    <source>
        <dbReference type="ARBA" id="ARBA00022553"/>
    </source>
</evidence>
<feature type="domain" description="PAC" evidence="8">
    <location>
        <begin position="245"/>
        <end position="297"/>
    </location>
</feature>
<evidence type="ECO:0000313" key="10">
    <source>
        <dbReference type="Proteomes" id="UP000219452"/>
    </source>
</evidence>
<evidence type="ECO:0000256" key="2">
    <source>
        <dbReference type="ARBA" id="ARBA00012438"/>
    </source>
</evidence>
<dbReference type="SMART" id="SM00388">
    <property type="entry name" value="HisKA"/>
    <property type="match status" value="1"/>
</dbReference>
<dbReference type="EMBL" id="OCNH01000001">
    <property type="protein sequence ID" value="SOD82819.1"/>
    <property type="molecule type" value="Genomic_DNA"/>
</dbReference>
<proteinExistence type="predicted"/>
<dbReference type="PANTHER" id="PTHR43304">
    <property type="entry name" value="PHYTOCHROME-LIKE PROTEIN CPH1"/>
    <property type="match status" value="1"/>
</dbReference>
<dbReference type="PROSITE" id="PS50112">
    <property type="entry name" value="PAS"/>
    <property type="match status" value="3"/>
</dbReference>
<dbReference type="GO" id="GO:0000155">
    <property type="term" value="F:phosphorelay sensor kinase activity"/>
    <property type="evidence" value="ECO:0007669"/>
    <property type="project" value="InterPro"/>
</dbReference>
<feature type="domain" description="PAS" evidence="7">
    <location>
        <begin position="427"/>
        <end position="497"/>
    </location>
</feature>
<evidence type="ECO:0000259" key="7">
    <source>
        <dbReference type="PROSITE" id="PS50112"/>
    </source>
</evidence>
<feature type="domain" description="PAC" evidence="8">
    <location>
        <begin position="627"/>
        <end position="679"/>
    </location>
</feature>
<dbReference type="Pfam" id="PF13426">
    <property type="entry name" value="PAS_9"/>
    <property type="match status" value="1"/>
</dbReference>
<feature type="domain" description="PAC" evidence="8">
    <location>
        <begin position="501"/>
        <end position="553"/>
    </location>
</feature>
<dbReference type="InterPro" id="IPR005467">
    <property type="entry name" value="His_kinase_dom"/>
</dbReference>
<feature type="domain" description="PAS" evidence="7">
    <location>
        <begin position="166"/>
        <end position="203"/>
    </location>
</feature>
<gene>
    <name evidence="9" type="ORF">SAMN06269250_2268</name>
</gene>
<evidence type="ECO:0000256" key="4">
    <source>
        <dbReference type="ARBA" id="ARBA00022679"/>
    </source>
</evidence>
<keyword evidence="4" id="KW-0808">Transferase</keyword>
<evidence type="ECO:0000259" key="6">
    <source>
        <dbReference type="PROSITE" id="PS50109"/>
    </source>
</evidence>
<dbReference type="AlphaFoldDB" id="A0A286FIM0"/>
<dbReference type="InterPro" id="IPR003594">
    <property type="entry name" value="HATPase_dom"/>
</dbReference>
<accession>A0A286FIM0</accession>
<dbReference type="EC" id="2.7.13.3" evidence="2"/>
<dbReference type="Pfam" id="PF00512">
    <property type="entry name" value="HisKA"/>
    <property type="match status" value="1"/>
</dbReference>
<organism evidence="9 10">
    <name type="scientific">Spirosoma fluviale</name>
    <dbReference type="NCBI Taxonomy" id="1597977"/>
    <lineage>
        <taxon>Bacteria</taxon>
        <taxon>Pseudomonadati</taxon>
        <taxon>Bacteroidota</taxon>
        <taxon>Cytophagia</taxon>
        <taxon>Cytophagales</taxon>
        <taxon>Cytophagaceae</taxon>
        <taxon>Spirosoma</taxon>
    </lineage>
</organism>
<dbReference type="Gene3D" id="3.30.450.20">
    <property type="entry name" value="PAS domain"/>
    <property type="match status" value="4"/>
</dbReference>
<dbReference type="PROSITE" id="PS50109">
    <property type="entry name" value="HIS_KIN"/>
    <property type="match status" value="1"/>
</dbReference>
<feature type="domain" description="PAS" evidence="7">
    <location>
        <begin position="554"/>
        <end position="620"/>
    </location>
</feature>
<comment type="catalytic activity">
    <reaction evidence="1">
        <text>ATP + protein L-histidine = ADP + protein N-phospho-L-histidine.</text>
        <dbReference type="EC" id="2.7.13.3"/>
    </reaction>
</comment>
<dbReference type="InterPro" id="IPR035965">
    <property type="entry name" value="PAS-like_dom_sf"/>
</dbReference>
<dbReference type="SUPFAM" id="SSF47384">
    <property type="entry name" value="Homodimeric domain of signal transducing histidine kinase"/>
    <property type="match status" value="1"/>
</dbReference>
<dbReference type="InterPro" id="IPR004358">
    <property type="entry name" value="Sig_transdc_His_kin-like_C"/>
</dbReference>
<dbReference type="SUPFAM" id="SSF55874">
    <property type="entry name" value="ATPase domain of HSP90 chaperone/DNA topoisomerase II/histidine kinase"/>
    <property type="match status" value="1"/>
</dbReference>
<dbReference type="SMART" id="SM00387">
    <property type="entry name" value="HATPase_c"/>
    <property type="match status" value="1"/>
</dbReference>
<name>A0A286FIM0_9BACT</name>
<dbReference type="CDD" id="cd00082">
    <property type="entry name" value="HisKA"/>
    <property type="match status" value="1"/>
</dbReference>
<dbReference type="PANTHER" id="PTHR43304:SF1">
    <property type="entry name" value="PAC DOMAIN-CONTAINING PROTEIN"/>
    <property type="match status" value="1"/>
</dbReference>
<dbReference type="CDD" id="cd00075">
    <property type="entry name" value="HATPase"/>
    <property type="match status" value="1"/>
</dbReference>
<keyword evidence="10" id="KW-1185">Reference proteome</keyword>
<dbReference type="PRINTS" id="PR00344">
    <property type="entry name" value="BCTRLSENSOR"/>
</dbReference>
<dbReference type="OrthoDB" id="9766459at2"/>
<dbReference type="InterPro" id="IPR036890">
    <property type="entry name" value="HATPase_C_sf"/>
</dbReference>
<dbReference type="InterPro" id="IPR000014">
    <property type="entry name" value="PAS"/>
</dbReference>
<dbReference type="Gene3D" id="1.10.287.130">
    <property type="match status" value="1"/>
</dbReference>
<dbReference type="Pfam" id="PF00989">
    <property type="entry name" value="PAS"/>
    <property type="match status" value="1"/>
</dbReference>
<dbReference type="SMART" id="SM00091">
    <property type="entry name" value="PAS"/>
    <property type="match status" value="4"/>
</dbReference>
<feature type="domain" description="PAC" evidence="8">
    <location>
        <begin position="374"/>
        <end position="426"/>
    </location>
</feature>
<dbReference type="SMART" id="SM00086">
    <property type="entry name" value="PAC"/>
    <property type="match status" value="4"/>
</dbReference>
<sequence>MDLSFLTQDPINLFFFDPVFDRKGCLVDLKRHRVTRYHTAKDTVPTYLSDWLRSQPPALFTSLLQALEKGAPCSLTYSVSSSETDQLNITPLDEGYQVQKISRTLSEPMPVSELHFGKSNPSVTTSIPHSNEVGPANLRERNEELEKQVIEQARQVKSLSIWQNAILNYTGQAILTTDSAGIIQTVNQASETLLGYSAQELCGWVVRLRFDFDQATSPVLEFCAYNPDESSFPFFKPLLVDQKSVKQECIFLNKQGTKIHLTLTVSRLDDENGLIIGYVGIASDVSALNTAKAQLQSINQRLQVATQAANQGIWEYDISKDLVIWDDYLLKLHGLPTDTPGFSFERFLELIHPDDRSHLLPLEQTNLQEDNVVVSHTSRRLRADGEVFYVEISGRVMQDDQGKPSRLMGVAWDVTPRKLADDTLRASELRYRLLVDHLDTVVFQTDLTGCWTYLNPAWETITGFSIDETTGGLFLDWVLPNDRDTARLLYEEALIGRRTTVRQEVRFSHKEGGYGWFSLHAQLLVNENHTPTGFTGTLTDITDRKTAEEAMLESSERFREIAENVDELFWVRDGVSNRFLYVNPAYEKFTGLTLEDLNENPLSFLALIVEEDRPLVLNAVVENEWSTILQYQIRHADGGLRWLKARGFEATNEAGKVTRRIGVATDITTTIEKQHLLEESLQKEQALNALKSQFIATASHEFRTPLTAISSSVELMRFYVEREASNSLAPLISKHLNTISSKVISLDELIGDTLAISKLEEGKIQINLEDLDIAILCWELVKSTFSDRQDRRQVELETTGTPTVVTTDKKLLQHVLTNLLSNAFKFSAKNPRLKIRYTSQSTILEVIDEGIGIPKADLPNLFGKFFRATNASQFKGTGLGLVICQEYLKLLNGGLNVISTEGIGTTFTVTIPYARNHPDY</sequence>
<dbReference type="Gene3D" id="3.30.565.10">
    <property type="entry name" value="Histidine kinase-like ATPase, C-terminal domain"/>
    <property type="match status" value="1"/>
</dbReference>
<evidence type="ECO:0000256" key="1">
    <source>
        <dbReference type="ARBA" id="ARBA00000085"/>
    </source>
</evidence>
<dbReference type="InterPro" id="IPR013655">
    <property type="entry name" value="PAS_fold_3"/>
</dbReference>
<dbReference type="GO" id="GO:0006355">
    <property type="term" value="P:regulation of DNA-templated transcription"/>
    <property type="evidence" value="ECO:0007669"/>
    <property type="project" value="InterPro"/>
</dbReference>
<dbReference type="SUPFAM" id="SSF55785">
    <property type="entry name" value="PYP-like sensor domain (PAS domain)"/>
    <property type="match status" value="4"/>
</dbReference>
<dbReference type="CDD" id="cd00130">
    <property type="entry name" value="PAS"/>
    <property type="match status" value="4"/>
</dbReference>